<organism evidence="8 9">
    <name type="scientific">Folsomia candida</name>
    <name type="common">Springtail</name>
    <dbReference type="NCBI Taxonomy" id="158441"/>
    <lineage>
        <taxon>Eukaryota</taxon>
        <taxon>Metazoa</taxon>
        <taxon>Ecdysozoa</taxon>
        <taxon>Arthropoda</taxon>
        <taxon>Hexapoda</taxon>
        <taxon>Collembola</taxon>
        <taxon>Entomobryomorpha</taxon>
        <taxon>Isotomoidea</taxon>
        <taxon>Isotomidae</taxon>
        <taxon>Proisotominae</taxon>
        <taxon>Folsomia</taxon>
    </lineage>
</organism>
<reference evidence="8 9" key="1">
    <citation type="submission" date="2015-12" db="EMBL/GenBank/DDBJ databases">
        <title>The genome of Folsomia candida.</title>
        <authorList>
            <person name="Faddeeva A."/>
            <person name="Derks M.F."/>
            <person name="Anvar Y."/>
            <person name="Smit S."/>
            <person name="Van Straalen N."/>
            <person name="Roelofs D."/>
        </authorList>
    </citation>
    <scope>NUCLEOTIDE SEQUENCE [LARGE SCALE GENOMIC DNA]</scope>
    <source>
        <strain evidence="8 9">VU population</strain>
        <tissue evidence="8">Whole body</tissue>
    </source>
</reference>
<dbReference type="InterPro" id="IPR002401">
    <property type="entry name" value="Cyt_P450_E_grp-I"/>
</dbReference>
<dbReference type="GO" id="GO:0008395">
    <property type="term" value="F:steroid hydroxylase activity"/>
    <property type="evidence" value="ECO:0007669"/>
    <property type="project" value="TreeGrafter"/>
</dbReference>
<dbReference type="GO" id="GO:0005737">
    <property type="term" value="C:cytoplasm"/>
    <property type="evidence" value="ECO:0007669"/>
    <property type="project" value="TreeGrafter"/>
</dbReference>
<evidence type="ECO:0000256" key="6">
    <source>
        <dbReference type="ARBA" id="ARBA00023004"/>
    </source>
</evidence>
<gene>
    <name evidence="8" type="ORF">Fcan01_18924</name>
</gene>
<dbReference type="Gene3D" id="1.10.630.10">
    <property type="entry name" value="Cytochrome P450"/>
    <property type="match status" value="1"/>
</dbReference>
<dbReference type="InterPro" id="IPR036396">
    <property type="entry name" value="Cyt_P450_sf"/>
</dbReference>
<name>A0A226DL17_FOLCA</name>
<dbReference type="SUPFAM" id="SSF48264">
    <property type="entry name" value="Cytochrome P450"/>
    <property type="match status" value="1"/>
</dbReference>
<sequence>MIVAVVNSLWMIMSGHRYNHDDPKILAFSEQLTEVLELAAEGGGIVLFWPWLEKLGYKGFTAFRNYTDRMKNLFTQTVQEHKETCVTDFSRDFIDVFIKEINTCEDPGSAFFKDVGERQLVAVLKDLFEAGAETTSASFSWVFLYMATFPDVQRKFQKQIDDVVGTSRFCSLSDRAR</sequence>
<dbReference type="PRINTS" id="PR00463">
    <property type="entry name" value="EP450I"/>
</dbReference>
<dbReference type="GO" id="GO:0005506">
    <property type="term" value="F:iron ion binding"/>
    <property type="evidence" value="ECO:0007669"/>
    <property type="project" value="InterPro"/>
</dbReference>
<dbReference type="GO" id="GO:0006082">
    <property type="term" value="P:organic acid metabolic process"/>
    <property type="evidence" value="ECO:0007669"/>
    <property type="project" value="TreeGrafter"/>
</dbReference>
<evidence type="ECO:0000256" key="4">
    <source>
        <dbReference type="ARBA" id="ARBA00022723"/>
    </source>
</evidence>
<dbReference type="GO" id="GO:0016712">
    <property type="term" value="F:oxidoreductase activity, acting on paired donors, with incorporation or reduction of molecular oxygen, reduced flavin or flavoprotein as one donor, and incorporation of one atom of oxygen"/>
    <property type="evidence" value="ECO:0007669"/>
    <property type="project" value="TreeGrafter"/>
</dbReference>
<dbReference type="OMA" id="LTIQIEF"/>
<dbReference type="GO" id="GO:0020037">
    <property type="term" value="F:heme binding"/>
    <property type="evidence" value="ECO:0007669"/>
    <property type="project" value="InterPro"/>
</dbReference>
<dbReference type="GO" id="GO:0006805">
    <property type="term" value="P:xenobiotic metabolic process"/>
    <property type="evidence" value="ECO:0007669"/>
    <property type="project" value="TreeGrafter"/>
</dbReference>
<dbReference type="InterPro" id="IPR001128">
    <property type="entry name" value="Cyt_P450"/>
</dbReference>
<dbReference type="PANTHER" id="PTHR24300:SF376">
    <property type="entry name" value="CYTOCHROME P450 15A1"/>
    <property type="match status" value="1"/>
</dbReference>
<dbReference type="OrthoDB" id="2789670at2759"/>
<dbReference type="Proteomes" id="UP000198287">
    <property type="component" value="Unassembled WGS sequence"/>
</dbReference>
<dbReference type="AlphaFoldDB" id="A0A226DL17"/>
<evidence type="ECO:0000313" key="8">
    <source>
        <dbReference type="EMBL" id="OXA46235.1"/>
    </source>
</evidence>
<evidence type="ECO:0000256" key="1">
    <source>
        <dbReference type="ARBA" id="ARBA00001971"/>
    </source>
</evidence>
<accession>A0A226DL17</accession>
<evidence type="ECO:0000256" key="3">
    <source>
        <dbReference type="ARBA" id="ARBA00022617"/>
    </source>
</evidence>
<protein>
    <submittedName>
        <fullName evidence="8">Methyl farnesoate epoxidase</fullName>
    </submittedName>
</protein>
<dbReference type="PANTHER" id="PTHR24300">
    <property type="entry name" value="CYTOCHROME P450 508A4-RELATED"/>
    <property type="match status" value="1"/>
</dbReference>
<dbReference type="EMBL" id="LNIX01000016">
    <property type="protein sequence ID" value="OXA46235.1"/>
    <property type="molecule type" value="Genomic_DNA"/>
</dbReference>
<evidence type="ECO:0000313" key="9">
    <source>
        <dbReference type="Proteomes" id="UP000198287"/>
    </source>
</evidence>
<keyword evidence="9" id="KW-1185">Reference proteome</keyword>
<keyword evidence="7" id="KW-0503">Monooxygenase</keyword>
<evidence type="ECO:0000256" key="5">
    <source>
        <dbReference type="ARBA" id="ARBA00023002"/>
    </source>
</evidence>
<comment type="cofactor">
    <cofactor evidence="1">
        <name>heme</name>
        <dbReference type="ChEBI" id="CHEBI:30413"/>
    </cofactor>
</comment>
<dbReference type="InterPro" id="IPR050182">
    <property type="entry name" value="Cytochrome_P450_fam2"/>
</dbReference>
<proteinExistence type="inferred from homology"/>
<keyword evidence="5" id="KW-0560">Oxidoreductase</keyword>
<keyword evidence="4" id="KW-0479">Metal-binding</keyword>
<keyword evidence="3" id="KW-0349">Heme</keyword>
<comment type="similarity">
    <text evidence="2">Belongs to the cytochrome P450 family.</text>
</comment>
<comment type="caution">
    <text evidence="8">The sequence shown here is derived from an EMBL/GenBank/DDBJ whole genome shotgun (WGS) entry which is preliminary data.</text>
</comment>
<evidence type="ECO:0000256" key="7">
    <source>
        <dbReference type="ARBA" id="ARBA00023033"/>
    </source>
</evidence>
<evidence type="ECO:0000256" key="2">
    <source>
        <dbReference type="ARBA" id="ARBA00010617"/>
    </source>
</evidence>
<keyword evidence="6" id="KW-0408">Iron</keyword>
<dbReference type="Pfam" id="PF00067">
    <property type="entry name" value="p450"/>
    <property type="match status" value="1"/>
</dbReference>